<reference evidence="3" key="1">
    <citation type="submission" date="2016-11" db="UniProtKB">
        <authorList>
            <consortium name="WormBaseParasite"/>
        </authorList>
    </citation>
    <scope>IDENTIFICATION</scope>
</reference>
<sequence>MIQQKQQSKAISLELLVDIFKAVSGYPNIFMKEFEKINDSMNTSKQRFVLKIRFTENLLISSSIVNIFCKEVLQKRKTIMREKEEAQQRLINLHKKLEQLQINLQIVEQQERDIREQKIKILNKIAELEQK</sequence>
<accession>A0A1I8BQX3</accession>
<evidence type="ECO:0000313" key="3">
    <source>
        <dbReference type="WBParaSite" id="MhA1_Contig41.frz3.gene24"/>
    </source>
</evidence>
<evidence type="ECO:0000256" key="1">
    <source>
        <dbReference type="SAM" id="Coils"/>
    </source>
</evidence>
<evidence type="ECO:0000313" key="2">
    <source>
        <dbReference type="Proteomes" id="UP000095281"/>
    </source>
</evidence>
<protein>
    <submittedName>
        <fullName evidence="3">Uncharacterized protein</fullName>
    </submittedName>
</protein>
<dbReference type="AlphaFoldDB" id="A0A1I8BQX3"/>
<keyword evidence="2" id="KW-1185">Reference proteome</keyword>
<feature type="coiled-coil region" evidence="1">
    <location>
        <begin position="69"/>
        <end position="131"/>
    </location>
</feature>
<dbReference type="WBParaSite" id="MhA1_Contig41.frz3.gene24">
    <property type="protein sequence ID" value="MhA1_Contig41.frz3.gene24"/>
    <property type="gene ID" value="MhA1_Contig41.frz3.gene24"/>
</dbReference>
<name>A0A1I8BQX3_MELHA</name>
<proteinExistence type="predicted"/>
<organism evidence="2 3">
    <name type="scientific">Meloidogyne hapla</name>
    <name type="common">Root-knot nematode worm</name>
    <dbReference type="NCBI Taxonomy" id="6305"/>
    <lineage>
        <taxon>Eukaryota</taxon>
        <taxon>Metazoa</taxon>
        <taxon>Ecdysozoa</taxon>
        <taxon>Nematoda</taxon>
        <taxon>Chromadorea</taxon>
        <taxon>Rhabditida</taxon>
        <taxon>Tylenchina</taxon>
        <taxon>Tylenchomorpha</taxon>
        <taxon>Tylenchoidea</taxon>
        <taxon>Meloidogynidae</taxon>
        <taxon>Meloidogyninae</taxon>
        <taxon>Meloidogyne</taxon>
    </lineage>
</organism>
<dbReference type="Proteomes" id="UP000095281">
    <property type="component" value="Unplaced"/>
</dbReference>
<keyword evidence="1" id="KW-0175">Coiled coil</keyword>